<gene>
    <name evidence="6" type="primary">mdtA_1</name>
    <name evidence="6" type="ORF">Pan189_00150</name>
</gene>
<dbReference type="SUPFAM" id="SSF111369">
    <property type="entry name" value="HlyD-like secretion proteins"/>
    <property type="match status" value="2"/>
</dbReference>
<dbReference type="AlphaFoldDB" id="A0A517QVJ3"/>
<dbReference type="InterPro" id="IPR058792">
    <property type="entry name" value="Beta-barrel_RND_2"/>
</dbReference>
<dbReference type="Gene3D" id="2.40.30.170">
    <property type="match status" value="1"/>
</dbReference>
<name>A0A517QVJ3_9PLAN</name>
<evidence type="ECO:0000259" key="5">
    <source>
        <dbReference type="Pfam" id="PF25954"/>
    </source>
</evidence>
<dbReference type="GO" id="GO:0015562">
    <property type="term" value="F:efflux transmembrane transporter activity"/>
    <property type="evidence" value="ECO:0007669"/>
    <property type="project" value="TreeGrafter"/>
</dbReference>
<dbReference type="Proteomes" id="UP000317318">
    <property type="component" value="Chromosome"/>
</dbReference>
<dbReference type="Pfam" id="PF25954">
    <property type="entry name" value="Beta-barrel_RND_2"/>
    <property type="match status" value="1"/>
</dbReference>
<feature type="signal peptide" evidence="3">
    <location>
        <begin position="1"/>
        <end position="32"/>
    </location>
</feature>
<dbReference type="KEGG" id="svp:Pan189_00150"/>
<feature type="domain" description="YbhG-like alpha-helical hairpin" evidence="4">
    <location>
        <begin position="107"/>
        <end position="224"/>
    </location>
</feature>
<evidence type="ECO:0000313" key="7">
    <source>
        <dbReference type="Proteomes" id="UP000317318"/>
    </source>
</evidence>
<dbReference type="Gene3D" id="2.40.50.100">
    <property type="match status" value="2"/>
</dbReference>
<proteinExistence type="inferred from homology"/>
<keyword evidence="7" id="KW-1185">Reference proteome</keyword>
<evidence type="ECO:0000313" key="6">
    <source>
        <dbReference type="EMBL" id="QDT35662.1"/>
    </source>
</evidence>
<dbReference type="InterPro" id="IPR059052">
    <property type="entry name" value="HH_YbhG-like"/>
</dbReference>
<evidence type="ECO:0000259" key="4">
    <source>
        <dbReference type="Pfam" id="PF25881"/>
    </source>
</evidence>
<dbReference type="EMBL" id="CP036268">
    <property type="protein sequence ID" value="QDT35662.1"/>
    <property type="molecule type" value="Genomic_DNA"/>
</dbReference>
<dbReference type="Gene3D" id="2.40.420.20">
    <property type="match status" value="1"/>
</dbReference>
<dbReference type="GO" id="GO:1990281">
    <property type="term" value="C:efflux pump complex"/>
    <property type="evidence" value="ECO:0007669"/>
    <property type="project" value="TreeGrafter"/>
</dbReference>
<dbReference type="NCBIfam" id="TIGR01730">
    <property type="entry name" value="RND_mfp"/>
    <property type="match status" value="1"/>
</dbReference>
<evidence type="ECO:0000256" key="1">
    <source>
        <dbReference type="ARBA" id="ARBA00009477"/>
    </source>
</evidence>
<comment type="similarity">
    <text evidence="1">Belongs to the membrane fusion protein (MFP) (TC 8.A.1) family.</text>
</comment>
<evidence type="ECO:0000256" key="2">
    <source>
        <dbReference type="SAM" id="Coils"/>
    </source>
</evidence>
<feature type="coiled-coil region" evidence="2">
    <location>
        <begin position="135"/>
        <end position="166"/>
    </location>
</feature>
<sequence length="426" mass="46358" precursor="true">MTTRIVLSLLGGAAPIVAVVALMAVLSPPADATPEATGRPLPVETVTAERVASLMVQREFTGTIEASRESDLGFERGGRIVELIVDEGARVDTDDILGHVDTSHLYVRQKQVQADLAEARAMLTELVNGPRKQDIDAAAANLADANAKVALQRNQLERRKRLLERNVITREEFDEFRFGYQSMIAQRDAAAAALDELREGTRKEQVDAQRARVASLEASLESIAEDFKDAVLTAPFGGTIVRRNKDEGDVVAVGESVFRLIEDSVLELRVGVPAELAAGLNAGETVEVKVSRRVRNGTVKTVLPQVSLATRTQVVIIRMNLDDKSRAVVAGQIARLQLKSGKDVEGISIPRGALVRGIRGLWSCYVVEKTESEDAGERIGIVRRRDVELLDTHDDFSLVRGTISQGERVVTSGVHRVVPGQRVVIE</sequence>
<keyword evidence="3" id="KW-0732">Signal</keyword>
<keyword evidence="2" id="KW-0175">Coiled coil</keyword>
<dbReference type="PANTHER" id="PTHR30469">
    <property type="entry name" value="MULTIDRUG RESISTANCE PROTEIN MDTA"/>
    <property type="match status" value="1"/>
</dbReference>
<feature type="domain" description="CusB-like beta-barrel" evidence="5">
    <location>
        <begin position="269"/>
        <end position="340"/>
    </location>
</feature>
<accession>A0A517QVJ3</accession>
<dbReference type="Pfam" id="PF25881">
    <property type="entry name" value="HH_YBHG"/>
    <property type="match status" value="1"/>
</dbReference>
<protein>
    <submittedName>
        <fullName evidence="6">Multidrug resistance protein MdtA</fullName>
    </submittedName>
</protein>
<dbReference type="Gene3D" id="1.10.287.470">
    <property type="entry name" value="Helix hairpin bin"/>
    <property type="match status" value="3"/>
</dbReference>
<dbReference type="InterPro" id="IPR006143">
    <property type="entry name" value="RND_pump_MFP"/>
</dbReference>
<feature type="chain" id="PRO_5021812741" evidence="3">
    <location>
        <begin position="33"/>
        <end position="426"/>
    </location>
</feature>
<reference evidence="6 7" key="1">
    <citation type="submission" date="2019-02" db="EMBL/GenBank/DDBJ databases">
        <title>Deep-cultivation of Planctomycetes and their phenomic and genomic characterization uncovers novel biology.</title>
        <authorList>
            <person name="Wiegand S."/>
            <person name="Jogler M."/>
            <person name="Boedeker C."/>
            <person name="Pinto D."/>
            <person name="Vollmers J."/>
            <person name="Rivas-Marin E."/>
            <person name="Kohn T."/>
            <person name="Peeters S.H."/>
            <person name="Heuer A."/>
            <person name="Rast P."/>
            <person name="Oberbeckmann S."/>
            <person name="Bunk B."/>
            <person name="Jeske O."/>
            <person name="Meyerdierks A."/>
            <person name="Storesund J.E."/>
            <person name="Kallscheuer N."/>
            <person name="Luecker S."/>
            <person name="Lage O.M."/>
            <person name="Pohl T."/>
            <person name="Merkel B.J."/>
            <person name="Hornburger P."/>
            <person name="Mueller R.-W."/>
            <person name="Bruemmer F."/>
            <person name="Labrenz M."/>
            <person name="Spormann A.M."/>
            <person name="Op den Camp H."/>
            <person name="Overmann J."/>
            <person name="Amann R."/>
            <person name="Jetten M.S.M."/>
            <person name="Mascher T."/>
            <person name="Medema M.H."/>
            <person name="Devos D.P."/>
            <person name="Kaster A.-K."/>
            <person name="Ovreas L."/>
            <person name="Rohde M."/>
            <person name="Galperin M.Y."/>
            <person name="Jogler C."/>
        </authorList>
    </citation>
    <scope>NUCLEOTIDE SEQUENCE [LARGE SCALE GENOMIC DNA]</scope>
    <source>
        <strain evidence="6 7">Pan189</strain>
    </source>
</reference>
<organism evidence="6 7">
    <name type="scientific">Stratiformator vulcanicus</name>
    <dbReference type="NCBI Taxonomy" id="2527980"/>
    <lineage>
        <taxon>Bacteria</taxon>
        <taxon>Pseudomonadati</taxon>
        <taxon>Planctomycetota</taxon>
        <taxon>Planctomycetia</taxon>
        <taxon>Planctomycetales</taxon>
        <taxon>Planctomycetaceae</taxon>
        <taxon>Stratiformator</taxon>
    </lineage>
</organism>
<dbReference type="RefSeq" id="WP_310820873.1">
    <property type="nucleotide sequence ID" value="NZ_CP036268.1"/>
</dbReference>
<dbReference type="PANTHER" id="PTHR30469:SF11">
    <property type="entry name" value="BLL4320 PROTEIN"/>
    <property type="match status" value="1"/>
</dbReference>
<evidence type="ECO:0000256" key="3">
    <source>
        <dbReference type="SAM" id="SignalP"/>
    </source>
</evidence>